<proteinExistence type="predicted"/>
<reference evidence="2" key="1">
    <citation type="submission" date="2020-11" db="EMBL/GenBank/DDBJ databases">
        <title>Carbohydrate-dependent, anaerobic sulfur respiration: A novel catabolism in halophilic archaea.</title>
        <authorList>
            <person name="Sorokin D.Y."/>
            <person name="Messina E."/>
            <person name="Smedile F."/>
            <person name="La Cono V."/>
            <person name="Hallsworth J.E."/>
            <person name="Yakimov M.M."/>
        </authorList>
    </citation>
    <scope>NUCLEOTIDE SEQUENCE</scope>
    <source>
        <strain evidence="2">AArc-S</strain>
    </source>
</reference>
<evidence type="ECO:0000313" key="2">
    <source>
        <dbReference type="EMBL" id="QSG02291.1"/>
    </source>
</evidence>
<evidence type="ECO:0000256" key="1">
    <source>
        <dbReference type="SAM" id="MobiDB-lite"/>
    </source>
</evidence>
<dbReference type="GeneID" id="70684458"/>
<dbReference type="Gene3D" id="1.10.10.10">
    <property type="entry name" value="Winged helix-like DNA-binding domain superfamily/Winged helix DNA-binding domain"/>
    <property type="match status" value="1"/>
</dbReference>
<accession>A0A897MPM9</accession>
<gene>
    <name evidence="2" type="ORF">AArcS_1070</name>
</gene>
<dbReference type="KEGG" id="hara:AArcS_1070"/>
<dbReference type="RefSeq" id="WP_375139635.1">
    <property type="nucleotide sequence ID" value="NZ_CP064786.1"/>
</dbReference>
<dbReference type="InterPro" id="IPR036388">
    <property type="entry name" value="WH-like_DNA-bd_sf"/>
</dbReference>
<organism evidence="2 3">
    <name type="scientific">Natranaeroarchaeum sulfidigenes</name>
    <dbReference type="NCBI Taxonomy" id="2784880"/>
    <lineage>
        <taxon>Archaea</taxon>
        <taxon>Methanobacteriati</taxon>
        <taxon>Methanobacteriota</taxon>
        <taxon>Stenosarchaea group</taxon>
        <taxon>Halobacteria</taxon>
        <taxon>Halobacteriales</taxon>
        <taxon>Natronoarchaeaceae</taxon>
        <taxon>Natranaeroarchaeum</taxon>
    </lineage>
</organism>
<feature type="compositionally biased region" description="Acidic residues" evidence="1">
    <location>
        <begin position="48"/>
        <end position="61"/>
    </location>
</feature>
<protein>
    <submittedName>
        <fullName evidence="2">PhiH1 repressor family protein, contains HTH domain</fullName>
    </submittedName>
</protein>
<dbReference type="AlphaFoldDB" id="A0A897MPM9"/>
<name>A0A897MPM9_9EURY</name>
<sequence length="70" mass="7712">MPASIYTSRRLQKLSERGLVKPLGNGVYVITELGEGYLDGEISTYEDEPDEIRENGGEENNDGVPSPWGI</sequence>
<keyword evidence="3" id="KW-1185">Reference proteome</keyword>
<dbReference type="EMBL" id="CP064786">
    <property type="protein sequence ID" value="QSG02291.1"/>
    <property type="molecule type" value="Genomic_DNA"/>
</dbReference>
<dbReference type="Proteomes" id="UP000663586">
    <property type="component" value="Chromosome"/>
</dbReference>
<evidence type="ECO:0000313" key="3">
    <source>
        <dbReference type="Proteomes" id="UP000663586"/>
    </source>
</evidence>
<feature type="region of interest" description="Disordered" evidence="1">
    <location>
        <begin position="48"/>
        <end position="70"/>
    </location>
</feature>